<evidence type="ECO:0000256" key="1">
    <source>
        <dbReference type="ARBA" id="ARBA00004123"/>
    </source>
</evidence>
<dbReference type="Proteomes" id="UP000824540">
    <property type="component" value="Unassembled WGS sequence"/>
</dbReference>
<comment type="subcellular location">
    <subcellularLocation>
        <location evidence="2">Cytoplasm</location>
    </subcellularLocation>
    <subcellularLocation>
        <location evidence="1">Nucleus</location>
    </subcellularLocation>
</comment>
<keyword evidence="8" id="KW-1185">Reference proteome</keyword>
<evidence type="ECO:0000313" key="7">
    <source>
        <dbReference type="EMBL" id="KAG9341615.1"/>
    </source>
</evidence>
<dbReference type="Pfam" id="PF09811">
    <property type="entry name" value="Yae1_N"/>
    <property type="match status" value="1"/>
</dbReference>
<gene>
    <name evidence="7" type="ORF">JZ751_019132</name>
</gene>
<dbReference type="PANTHER" id="PTHR18829">
    <property type="entry name" value="PROTEIN YAE1 HOMOLOG"/>
    <property type="match status" value="1"/>
</dbReference>
<dbReference type="EMBL" id="JAFBMS010000034">
    <property type="protein sequence ID" value="KAG9341615.1"/>
    <property type="molecule type" value="Genomic_DNA"/>
</dbReference>
<feature type="compositionally biased region" description="Low complexity" evidence="5">
    <location>
        <begin position="175"/>
        <end position="185"/>
    </location>
</feature>
<organism evidence="7 8">
    <name type="scientific">Albula glossodonta</name>
    <name type="common">roundjaw bonefish</name>
    <dbReference type="NCBI Taxonomy" id="121402"/>
    <lineage>
        <taxon>Eukaryota</taxon>
        <taxon>Metazoa</taxon>
        <taxon>Chordata</taxon>
        <taxon>Craniata</taxon>
        <taxon>Vertebrata</taxon>
        <taxon>Euteleostomi</taxon>
        <taxon>Actinopterygii</taxon>
        <taxon>Neopterygii</taxon>
        <taxon>Teleostei</taxon>
        <taxon>Albuliformes</taxon>
        <taxon>Albulidae</taxon>
        <taxon>Albula</taxon>
    </lineage>
</organism>
<sequence>MSWVKAVSVDGDVFDEDGDDITLQNKEWKKNMEKRVKDGYRDGMDAGKEASLQVGFNLGYKEGAEKMGAVGQLKGILSALQTWYSLQQPESPVPPSVSQLLRAVVRHEEVMVEKMSMAQLQASASVGGITESMEDMEVEHTNTDTDCRGDGCGNKDCCRRGAAQEADSTSPPTPCQTTTQSSFSPEESLDHLLRSCMDLVEELGLPEQLFHHVQQLRNP</sequence>
<evidence type="ECO:0000313" key="8">
    <source>
        <dbReference type="Proteomes" id="UP000824540"/>
    </source>
</evidence>
<feature type="domain" description="Essential protein Yae1 N-terminal" evidence="6">
    <location>
        <begin position="39"/>
        <end position="77"/>
    </location>
</feature>
<evidence type="ECO:0000256" key="4">
    <source>
        <dbReference type="ARBA" id="ARBA00023242"/>
    </source>
</evidence>
<evidence type="ECO:0000256" key="5">
    <source>
        <dbReference type="SAM" id="MobiDB-lite"/>
    </source>
</evidence>
<keyword evidence="3" id="KW-0963">Cytoplasm</keyword>
<evidence type="ECO:0000259" key="6">
    <source>
        <dbReference type="Pfam" id="PF09811"/>
    </source>
</evidence>
<dbReference type="PANTHER" id="PTHR18829:SF0">
    <property type="entry name" value="PROTEIN YAE1 HOMOLOG"/>
    <property type="match status" value="1"/>
</dbReference>
<accession>A0A8T2NML4</accession>
<dbReference type="AlphaFoldDB" id="A0A8T2NML4"/>
<keyword evidence="4" id="KW-0539">Nucleus</keyword>
<evidence type="ECO:0000256" key="2">
    <source>
        <dbReference type="ARBA" id="ARBA00004496"/>
    </source>
</evidence>
<reference evidence="7" key="1">
    <citation type="thesis" date="2021" institute="BYU ScholarsArchive" country="Provo, UT, USA">
        <title>Applications of and Algorithms for Genome Assembly and Genomic Analyses with an Emphasis on Marine Teleosts.</title>
        <authorList>
            <person name="Pickett B.D."/>
        </authorList>
    </citation>
    <scope>NUCLEOTIDE SEQUENCE</scope>
    <source>
        <strain evidence="7">HI-2016</strain>
    </source>
</reference>
<dbReference type="InterPro" id="IPR019191">
    <property type="entry name" value="Essential_protein_Yae1_N"/>
</dbReference>
<dbReference type="GO" id="GO:0005634">
    <property type="term" value="C:nucleus"/>
    <property type="evidence" value="ECO:0007669"/>
    <property type="project" value="UniProtKB-SubCell"/>
</dbReference>
<dbReference type="InterPro" id="IPR038881">
    <property type="entry name" value="Yae1-like"/>
</dbReference>
<evidence type="ECO:0000256" key="3">
    <source>
        <dbReference type="ARBA" id="ARBA00022490"/>
    </source>
</evidence>
<dbReference type="OrthoDB" id="20086at2759"/>
<proteinExistence type="predicted"/>
<comment type="caution">
    <text evidence="7">The sequence shown here is derived from an EMBL/GenBank/DDBJ whole genome shotgun (WGS) entry which is preliminary data.</text>
</comment>
<name>A0A8T2NML4_9TELE</name>
<protein>
    <recommendedName>
        <fullName evidence="6">Essential protein Yae1 N-terminal domain-containing protein</fullName>
    </recommendedName>
</protein>
<feature type="region of interest" description="Disordered" evidence="5">
    <location>
        <begin position="164"/>
        <end position="186"/>
    </location>
</feature>
<dbReference type="GO" id="GO:0005737">
    <property type="term" value="C:cytoplasm"/>
    <property type="evidence" value="ECO:0007669"/>
    <property type="project" value="UniProtKB-SubCell"/>
</dbReference>